<proteinExistence type="predicted"/>
<dbReference type="Proteomes" id="UP000321577">
    <property type="component" value="Unassembled WGS sequence"/>
</dbReference>
<feature type="transmembrane region" description="Helical" evidence="1">
    <location>
        <begin position="109"/>
        <end position="127"/>
    </location>
</feature>
<evidence type="ECO:0000313" key="2">
    <source>
        <dbReference type="EMBL" id="GEP41911.1"/>
    </source>
</evidence>
<evidence type="ECO:0000313" key="3">
    <source>
        <dbReference type="Proteomes" id="UP000321577"/>
    </source>
</evidence>
<reference evidence="2 3" key="1">
    <citation type="submission" date="2019-07" db="EMBL/GenBank/DDBJ databases">
        <title>Whole genome shotgun sequence of Brevifollis gellanilyticus NBRC 108608.</title>
        <authorList>
            <person name="Hosoyama A."/>
            <person name="Uohara A."/>
            <person name="Ohji S."/>
            <person name="Ichikawa N."/>
        </authorList>
    </citation>
    <scope>NUCLEOTIDE SEQUENCE [LARGE SCALE GENOMIC DNA]</scope>
    <source>
        <strain evidence="2 3">NBRC 108608</strain>
    </source>
</reference>
<accession>A0A512M6E2</accession>
<gene>
    <name evidence="2" type="ORF">BGE01nite_12020</name>
</gene>
<comment type="caution">
    <text evidence="2">The sequence shown here is derived from an EMBL/GenBank/DDBJ whole genome shotgun (WGS) entry which is preliminary data.</text>
</comment>
<evidence type="ECO:0000256" key="1">
    <source>
        <dbReference type="SAM" id="Phobius"/>
    </source>
</evidence>
<name>A0A512M6E2_9BACT</name>
<protein>
    <submittedName>
        <fullName evidence="2">Uncharacterized protein</fullName>
    </submittedName>
</protein>
<feature type="transmembrane region" description="Helical" evidence="1">
    <location>
        <begin position="40"/>
        <end position="59"/>
    </location>
</feature>
<dbReference type="AlphaFoldDB" id="A0A512M6E2"/>
<sequence length="148" mass="17125">MTKFPKIRRLMRLRAVLVPGLLLAAFLAFARSLPVIGLVLAGLAFCLFLGFTGPQEELVVKLPQQQGFERWRYWCGQVIRYLFMLWLISQPELEAFLHRVNHGQALWDWRLILPAIILATLGIISGLRRASSFTDQQIYDWLEEKQEA</sequence>
<feature type="transmembrane region" description="Helical" evidence="1">
    <location>
        <begin position="71"/>
        <end position="89"/>
    </location>
</feature>
<keyword evidence="3" id="KW-1185">Reference proteome</keyword>
<dbReference type="EMBL" id="BKAG01000006">
    <property type="protein sequence ID" value="GEP41911.1"/>
    <property type="molecule type" value="Genomic_DNA"/>
</dbReference>
<organism evidence="2 3">
    <name type="scientific">Brevifollis gellanilyticus</name>
    <dbReference type="NCBI Taxonomy" id="748831"/>
    <lineage>
        <taxon>Bacteria</taxon>
        <taxon>Pseudomonadati</taxon>
        <taxon>Verrucomicrobiota</taxon>
        <taxon>Verrucomicrobiia</taxon>
        <taxon>Verrucomicrobiales</taxon>
        <taxon>Verrucomicrobiaceae</taxon>
    </lineage>
</organism>
<keyword evidence="1" id="KW-0472">Membrane</keyword>
<keyword evidence="1" id="KW-0812">Transmembrane</keyword>
<keyword evidence="1" id="KW-1133">Transmembrane helix</keyword>
<dbReference type="RefSeq" id="WP_146849434.1">
    <property type="nucleotide sequence ID" value="NZ_BKAG01000006.1"/>
</dbReference>